<proteinExistence type="predicted"/>
<evidence type="ECO:0000256" key="1">
    <source>
        <dbReference type="ARBA" id="ARBA00022679"/>
    </source>
</evidence>
<evidence type="ECO:0000256" key="4">
    <source>
        <dbReference type="ARBA" id="ARBA00022771"/>
    </source>
</evidence>
<dbReference type="PROSITE" id="PS51873">
    <property type="entry name" value="TRIAD"/>
    <property type="match status" value="1"/>
</dbReference>
<evidence type="ECO:0000256" key="5">
    <source>
        <dbReference type="ARBA" id="ARBA00022786"/>
    </source>
</evidence>
<dbReference type="EMBL" id="JACAZF010000001">
    <property type="protein sequence ID" value="KAF7316540.1"/>
    <property type="molecule type" value="Genomic_DNA"/>
</dbReference>
<evidence type="ECO:0000313" key="10">
    <source>
        <dbReference type="EMBL" id="KAF7316540.1"/>
    </source>
</evidence>
<gene>
    <name evidence="10" type="ORF">MIND_00173300</name>
</gene>
<evidence type="ECO:0000259" key="8">
    <source>
        <dbReference type="PROSITE" id="PS50089"/>
    </source>
</evidence>
<dbReference type="Gene3D" id="1.20.120.1750">
    <property type="match status" value="1"/>
</dbReference>
<evidence type="ECO:0000256" key="6">
    <source>
        <dbReference type="ARBA" id="ARBA00022833"/>
    </source>
</evidence>
<dbReference type="AlphaFoldDB" id="A0A8H6TIV9"/>
<evidence type="ECO:0000313" key="11">
    <source>
        <dbReference type="Proteomes" id="UP000636479"/>
    </source>
</evidence>
<keyword evidence="6" id="KW-0862">Zinc</keyword>
<protein>
    <submittedName>
        <fullName evidence="10">RING-type domain-containing protein</fullName>
    </submittedName>
</protein>
<reference evidence="10" key="1">
    <citation type="submission" date="2020-05" db="EMBL/GenBank/DDBJ databases">
        <title>Mycena genomes resolve the evolution of fungal bioluminescence.</title>
        <authorList>
            <person name="Tsai I.J."/>
        </authorList>
    </citation>
    <scope>NUCLEOTIDE SEQUENCE</scope>
    <source>
        <strain evidence="10">171206Taipei</strain>
    </source>
</reference>
<evidence type="ECO:0000256" key="7">
    <source>
        <dbReference type="PROSITE-ProRule" id="PRU00175"/>
    </source>
</evidence>
<dbReference type="SUPFAM" id="SSF57850">
    <property type="entry name" value="RING/U-box"/>
    <property type="match status" value="1"/>
</dbReference>
<organism evidence="10 11">
    <name type="scientific">Mycena indigotica</name>
    <dbReference type="NCBI Taxonomy" id="2126181"/>
    <lineage>
        <taxon>Eukaryota</taxon>
        <taxon>Fungi</taxon>
        <taxon>Dikarya</taxon>
        <taxon>Basidiomycota</taxon>
        <taxon>Agaricomycotina</taxon>
        <taxon>Agaricomycetes</taxon>
        <taxon>Agaricomycetidae</taxon>
        <taxon>Agaricales</taxon>
        <taxon>Marasmiineae</taxon>
        <taxon>Mycenaceae</taxon>
        <taxon>Mycena</taxon>
    </lineage>
</organism>
<feature type="domain" description="RING-type" evidence="9">
    <location>
        <begin position="497"/>
        <end position="711"/>
    </location>
</feature>
<dbReference type="InterPro" id="IPR044066">
    <property type="entry name" value="TRIAD_supradom"/>
</dbReference>
<keyword evidence="11" id="KW-1185">Reference proteome</keyword>
<evidence type="ECO:0000256" key="2">
    <source>
        <dbReference type="ARBA" id="ARBA00022723"/>
    </source>
</evidence>
<dbReference type="InterPro" id="IPR002867">
    <property type="entry name" value="IBR_dom"/>
</dbReference>
<keyword evidence="1" id="KW-0808">Transferase</keyword>
<dbReference type="InterPro" id="IPR001841">
    <property type="entry name" value="Znf_RING"/>
</dbReference>
<keyword evidence="5" id="KW-0833">Ubl conjugation pathway</keyword>
<dbReference type="GO" id="GO:0016740">
    <property type="term" value="F:transferase activity"/>
    <property type="evidence" value="ECO:0007669"/>
    <property type="project" value="UniProtKB-KW"/>
</dbReference>
<accession>A0A8H6TIV9</accession>
<keyword evidence="4 7" id="KW-0863">Zinc-finger</keyword>
<comment type="caution">
    <text evidence="10">The sequence shown here is derived from an EMBL/GenBank/DDBJ whole genome shotgun (WGS) entry which is preliminary data.</text>
</comment>
<keyword evidence="2" id="KW-0479">Metal-binding</keyword>
<name>A0A8H6TIV9_9AGAR</name>
<dbReference type="OrthoDB" id="1431934at2759"/>
<dbReference type="Proteomes" id="UP000636479">
    <property type="component" value="Unassembled WGS sequence"/>
</dbReference>
<dbReference type="Pfam" id="PF01485">
    <property type="entry name" value="IBR"/>
    <property type="match status" value="1"/>
</dbReference>
<evidence type="ECO:0000259" key="9">
    <source>
        <dbReference type="PROSITE" id="PS51873"/>
    </source>
</evidence>
<sequence length="713" mass="80057">MEPEESEFRDLVYDSLANIIQTNVAALTYNALFGQLWRAVCKYTGDPARKAELVNAFSVAVGKIRGADQKAALRQWLEESFDMTEEIEGIIKRHYDEMGSQLELVYLDLDADIQLTRTELLEVSRSCYSGVIKRIARVFTHLKLVEPGVTLAPRQRSLPLSLPANDFFRLLPHLIVPGTMYSSRASALTAVVALTTGVPFLQTIASTFLSTSFKGKWINLNIPENISFDCAQFLLTSPEGVVLTAQERKLYEAMRRYRLLELNLDAPIEAKVPWTPQKSRGPGGVKVQCSRCQVRRSVTIMSHLPGGLCGFCVGTTLSGKRIAELYPQIDDPESCWVQCSAKICRAQYVVERVDSLQRSPRCYYCRNNTPCPALECSICTNRIIVPNLYRSASDKQKYTCPGCLDADWSNKTVVSTETTVRALNQENKVQWLGFTAADNERVFLGKSAFKLMQAFDQSVFGKPITGSSQLTLAGKQVQNVASILWQVEERVGRGEVVLAYCALCFEEKAKSKLMPACGRSGCAQLVDEACLREWYGGNRPGKLLNMAQFTCPFCRRKPTLKTMMRYNAPAASLGSLARAMDDRRFLYAWCLDCGHAQVAYERVCCTEETLPPIENFRCEDCQPPPAETAAPRERRVRPREQQTSTKYLRKLMEGKRACPNSSCGLLIEKVDGCNHMRCVCGTHFCWECGKAVGEGRIYSHMSTEHNSWWEEIE</sequence>
<dbReference type="GO" id="GO:0008270">
    <property type="term" value="F:zinc ion binding"/>
    <property type="evidence" value="ECO:0007669"/>
    <property type="project" value="UniProtKB-KW"/>
</dbReference>
<dbReference type="RefSeq" id="XP_037226563.1">
    <property type="nucleotide sequence ID" value="XM_037358653.1"/>
</dbReference>
<dbReference type="PROSITE" id="PS50089">
    <property type="entry name" value="ZF_RING_2"/>
    <property type="match status" value="1"/>
</dbReference>
<evidence type="ECO:0000256" key="3">
    <source>
        <dbReference type="ARBA" id="ARBA00022737"/>
    </source>
</evidence>
<feature type="domain" description="RING-type" evidence="8">
    <location>
        <begin position="501"/>
        <end position="555"/>
    </location>
</feature>
<dbReference type="GeneID" id="59341169"/>
<keyword evidence="3" id="KW-0677">Repeat</keyword>